<keyword evidence="2 5" id="KW-0812">Transmembrane</keyword>
<evidence type="ECO:0000256" key="5">
    <source>
        <dbReference type="SAM" id="Phobius"/>
    </source>
</evidence>
<feature type="transmembrane region" description="Helical" evidence="5">
    <location>
        <begin position="50"/>
        <end position="71"/>
    </location>
</feature>
<dbReference type="AlphaFoldDB" id="A0A5M3VU89"/>
<dbReference type="Proteomes" id="UP000334990">
    <property type="component" value="Unassembled WGS sequence"/>
</dbReference>
<dbReference type="GO" id="GO:0006106">
    <property type="term" value="P:fumarate metabolic process"/>
    <property type="evidence" value="ECO:0007669"/>
    <property type="project" value="InterPro"/>
</dbReference>
<accession>A0A5M3VU89</accession>
<comment type="caution">
    <text evidence="6">The sequence shown here is derived from an EMBL/GenBank/DDBJ whole genome shotgun (WGS) entry which is preliminary data.</text>
</comment>
<dbReference type="NCBIfam" id="NF003977">
    <property type="entry name" value="PRK05470.1-1"/>
    <property type="match status" value="1"/>
</dbReference>
<feature type="transmembrane region" description="Helical" evidence="5">
    <location>
        <begin position="12"/>
        <end position="38"/>
    </location>
</feature>
<gene>
    <name evidence="6" type="primary">frdD</name>
    <name evidence="6" type="ORF">Acor_07040</name>
</gene>
<keyword evidence="3 5" id="KW-1133">Transmembrane helix</keyword>
<proteinExistence type="predicted"/>
<dbReference type="InterPro" id="IPR003418">
    <property type="entry name" value="Fumarate_red_D"/>
</dbReference>
<dbReference type="GO" id="GO:0016020">
    <property type="term" value="C:membrane"/>
    <property type="evidence" value="ECO:0007669"/>
    <property type="project" value="InterPro"/>
</dbReference>
<evidence type="ECO:0000256" key="2">
    <source>
        <dbReference type="ARBA" id="ARBA00022692"/>
    </source>
</evidence>
<dbReference type="EMBL" id="BLAD01000037">
    <property type="protein sequence ID" value="GER98642.1"/>
    <property type="molecule type" value="Genomic_DNA"/>
</dbReference>
<evidence type="ECO:0000256" key="1">
    <source>
        <dbReference type="ARBA" id="ARBA00022475"/>
    </source>
</evidence>
<organism evidence="6 7">
    <name type="scientific">Acrocarpospora corrugata</name>
    <dbReference type="NCBI Taxonomy" id="35763"/>
    <lineage>
        <taxon>Bacteria</taxon>
        <taxon>Bacillati</taxon>
        <taxon>Actinomycetota</taxon>
        <taxon>Actinomycetes</taxon>
        <taxon>Streptosporangiales</taxon>
        <taxon>Streptosporangiaceae</taxon>
        <taxon>Acrocarpospora</taxon>
    </lineage>
</organism>
<evidence type="ECO:0000313" key="6">
    <source>
        <dbReference type="EMBL" id="GER98642.1"/>
    </source>
</evidence>
<sequence length="113" mass="12066">MSPLRRRAEPYLWLLFGGGGVVSALTLPALVLILGVLVPAGVLSRPDLTALLSNAVVRLALVGLVMLALFHAAHRIRFTAEELLGVARWDRFIALTCYGLALTGTVVTASILF</sequence>
<dbReference type="SUPFAM" id="SSF81343">
    <property type="entry name" value="Fumarate reductase respiratory complex transmembrane subunits"/>
    <property type="match status" value="1"/>
</dbReference>
<name>A0A5M3VU89_9ACTN</name>
<evidence type="ECO:0000313" key="7">
    <source>
        <dbReference type="Proteomes" id="UP000334990"/>
    </source>
</evidence>
<keyword evidence="1" id="KW-1003">Cell membrane</keyword>
<evidence type="ECO:0000256" key="4">
    <source>
        <dbReference type="ARBA" id="ARBA00023136"/>
    </source>
</evidence>
<dbReference type="Pfam" id="PF02313">
    <property type="entry name" value="Fumarate_red_D"/>
    <property type="match status" value="1"/>
</dbReference>
<keyword evidence="4 5" id="KW-0472">Membrane</keyword>
<feature type="transmembrane region" description="Helical" evidence="5">
    <location>
        <begin position="92"/>
        <end position="112"/>
    </location>
</feature>
<dbReference type="InterPro" id="IPR034804">
    <property type="entry name" value="SQR/QFR_C/D"/>
</dbReference>
<protein>
    <submittedName>
        <fullName evidence="6">Fumarate reductase subunit D</fullName>
    </submittedName>
</protein>
<dbReference type="Gene3D" id="1.20.1300.10">
    <property type="entry name" value="Fumarate reductase/succinate dehydrogenase, transmembrane subunit"/>
    <property type="match status" value="1"/>
</dbReference>
<evidence type="ECO:0000256" key="3">
    <source>
        <dbReference type="ARBA" id="ARBA00022989"/>
    </source>
</evidence>
<keyword evidence="7" id="KW-1185">Reference proteome</keyword>
<dbReference type="RefSeq" id="WP_218034112.1">
    <property type="nucleotide sequence ID" value="NZ_BAAABN010000078.1"/>
</dbReference>
<reference evidence="6 7" key="1">
    <citation type="submission" date="2019-10" db="EMBL/GenBank/DDBJ databases">
        <title>Whole genome shotgun sequence of Acrocarpospora corrugata NBRC 13972.</title>
        <authorList>
            <person name="Ichikawa N."/>
            <person name="Kimura A."/>
            <person name="Kitahashi Y."/>
            <person name="Komaki H."/>
            <person name="Oguchi A."/>
        </authorList>
    </citation>
    <scope>NUCLEOTIDE SEQUENCE [LARGE SCALE GENOMIC DNA]</scope>
    <source>
        <strain evidence="6 7">NBRC 13972</strain>
    </source>
</reference>